<dbReference type="Proteomes" id="UP001222027">
    <property type="component" value="Unassembled WGS sequence"/>
</dbReference>
<keyword evidence="2" id="KW-1185">Reference proteome</keyword>
<protein>
    <submittedName>
        <fullName evidence="1">Uncharacterized protein</fullName>
    </submittedName>
</protein>
<sequence length="70" mass="7721">MRRGVVPRTWKPDGDGCVVEDDKPKVQSDLNSVLPPPLLLLLLPPYLTLPLLPSSAKLCHCCLSEERRGS</sequence>
<gene>
    <name evidence="1" type="ORF">OPV22_022672</name>
</gene>
<proteinExistence type="predicted"/>
<evidence type="ECO:0000313" key="1">
    <source>
        <dbReference type="EMBL" id="KAJ8478945.1"/>
    </source>
</evidence>
<evidence type="ECO:0000313" key="2">
    <source>
        <dbReference type="Proteomes" id="UP001222027"/>
    </source>
</evidence>
<comment type="caution">
    <text evidence="1">The sequence shown here is derived from an EMBL/GenBank/DDBJ whole genome shotgun (WGS) entry which is preliminary data.</text>
</comment>
<organism evidence="1 2">
    <name type="scientific">Ensete ventricosum</name>
    <name type="common">Abyssinian banana</name>
    <name type="synonym">Musa ensete</name>
    <dbReference type="NCBI Taxonomy" id="4639"/>
    <lineage>
        <taxon>Eukaryota</taxon>
        <taxon>Viridiplantae</taxon>
        <taxon>Streptophyta</taxon>
        <taxon>Embryophyta</taxon>
        <taxon>Tracheophyta</taxon>
        <taxon>Spermatophyta</taxon>
        <taxon>Magnoliopsida</taxon>
        <taxon>Liliopsida</taxon>
        <taxon>Zingiberales</taxon>
        <taxon>Musaceae</taxon>
        <taxon>Ensete</taxon>
    </lineage>
</organism>
<reference evidence="1 2" key="1">
    <citation type="submission" date="2022-12" db="EMBL/GenBank/DDBJ databases">
        <title>Chromosome-scale assembly of the Ensete ventricosum genome.</title>
        <authorList>
            <person name="Dussert Y."/>
            <person name="Stocks J."/>
            <person name="Wendawek A."/>
            <person name="Woldeyes F."/>
            <person name="Nichols R.A."/>
            <person name="Borrell J.S."/>
        </authorList>
    </citation>
    <scope>NUCLEOTIDE SEQUENCE [LARGE SCALE GENOMIC DNA]</scope>
    <source>
        <strain evidence="2">cv. Maze</strain>
        <tissue evidence="1">Seeds</tissue>
    </source>
</reference>
<accession>A0AAV8QT14</accession>
<dbReference type="AlphaFoldDB" id="A0AAV8QT14"/>
<dbReference type="EMBL" id="JAQQAF010000006">
    <property type="protein sequence ID" value="KAJ8478945.1"/>
    <property type="molecule type" value="Genomic_DNA"/>
</dbReference>
<name>A0AAV8QT14_ENSVE</name>